<evidence type="ECO:0000256" key="1">
    <source>
        <dbReference type="ARBA" id="ARBA00022723"/>
    </source>
</evidence>
<evidence type="ECO:0000313" key="4">
    <source>
        <dbReference type="Proteomes" id="UP000295781"/>
    </source>
</evidence>
<dbReference type="Gene3D" id="2.60.40.420">
    <property type="entry name" value="Cupredoxins - blue copper proteins"/>
    <property type="match status" value="5"/>
</dbReference>
<keyword evidence="1" id="KW-0479">Metal-binding</keyword>
<dbReference type="PROSITE" id="PS00080">
    <property type="entry name" value="MULTICOPPER_OXIDASE2"/>
    <property type="match status" value="1"/>
</dbReference>
<sequence>MLGLAGCAGPGDEPPDITGEEEIGLEEAEQGLRDAPMHGGRVVFADVVAIDQVHVYNRFGAYNPAGMLYALKRDVVPIRKDEPLGPGNAMLRRGKRPRPLVLRVNVGDTLRIRFTNLLAPAGDRPDDSPKTRSASVHVTGLQIESRDALGGDVGRGPDALAEPGKTRVYELFAGKEGTFLMHSAGAMAGGQGDGGHIGLGLFGAVNVEPPGAVAYRSQVTAKELEAASLPTPNPDGTPRIDYDARDEHGEPILGMINARNEIVHGDLNAIIAGYGESQLDSPAQAAPGRFRELTVLFHDELKAVQAFPELEHDETFHGVRDGFGVNYGASGFGSILLANRARLGPSKDCVECKYEEFFLTSWANGDPAMIVERDRRGRAIEALFPDDPSNVHHAYLGDPVWIRNLHAGPKETHVFHMHAHQWQRAPNNDSGTTLDSQTIGPGAAFTYNINTAGNRILTPGDAIIHCHLYPHFAQGMWGLVRNHDVFEAGTRDRFLPDGEIEDGTPTPAVVPIPGMGMPPMPTYEPTVVKLPDGRREERPPMPGYPFYMAAVQGHRPPQPPLALTVDGGLPRHVVTSVVDAELGERGRFDVELLAANLKLLPDDGTPGERSARKFHAGQFPGAMPFATRDGFPARAYPAFTPEGRRSQFAVNGQRPAAGGYYANPCPEGTPERKYRFAWVQIDGVVNRRQWHDPQMRLLVLEEDVEATLEGTRPPEPLFIRANSGECVIVEATNILPDALEEDDFQIFTPTDVIGQHIHLVKFDVSTADGSANGFNYEDGTFAPQEVIQRIEAANALGGALKADGSVGERGRRVMLRAERHPRVERPRYGVQTTMQRYWADPVLNRAGEDRTLNTAFAHDHFSPSSHQQHGLYMGLIVEPAGSVWRDPETGARFGTRADGGPTSSRADVIPPRGSRLQAFREFALALADFAPLYDECGDPVNPPTTEEAPLPLAVAHRDEPAPEAISAADPGGELMNYRNEPIPLRIAERDCERDRVRQRRGEEGEMHDVFSSRVHGDPATPLLSAHEGDSVRVRLLQGAQEEQHVFTIHGQRWYTESGDPDSGYTNGQAIGLSEHFELGLAAPAAARGDLGAGDYLYQSAPTDDLWEGLWGILRIRKKGEAGLLPLPESTSRTPRRRRRAPTCPPDAPERKYVVHAITAKGNLPEDRLVYNEEFDLYDPDAILFVRAEELADVQSGRRKPEPLILRAAAGDCIQVTLVNDLPFKLPKTPHWNYSPPIVDGFNTNQVRPSNHVSLHPQLVTYDVRTDDGANVGYNEEQTVPPGESREYTWYAGEIATTDPPWGVPQAKPVEFGAINLRDMADVVNHGMHGAIGALIVEPEGATWRTDPGTHAQADVSFTDAYGYTRSFRELVVVYQDEVGMHSGERRFQCVDAGLNCGTALRNYDGEDDAEDTGHKAFNYRSEPFWARLGIPPELARVELNEEDLSDIFSSELHGDPATPIFKAGVSQKVRVRVVHPSGHRRQHAFGLWGAVWPHNPFAEGERSRRIGHNREVLNIGIQNAIGPMTHHNVVPFSPAGGRFAVPGDRLYLDQPSFQLSDGLWGIFRVKR</sequence>
<evidence type="ECO:0000256" key="2">
    <source>
        <dbReference type="SAM" id="MobiDB-lite"/>
    </source>
</evidence>
<dbReference type="GO" id="GO:0005507">
    <property type="term" value="F:copper ion binding"/>
    <property type="evidence" value="ECO:0007669"/>
    <property type="project" value="InterPro"/>
</dbReference>
<organism evidence="3 4">
    <name type="scientific">Sorangium cellulosum</name>
    <name type="common">Polyangium cellulosum</name>
    <dbReference type="NCBI Taxonomy" id="56"/>
    <lineage>
        <taxon>Bacteria</taxon>
        <taxon>Pseudomonadati</taxon>
        <taxon>Myxococcota</taxon>
        <taxon>Polyangia</taxon>
        <taxon>Polyangiales</taxon>
        <taxon>Polyangiaceae</taxon>
        <taxon>Sorangium</taxon>
    </lineage>
</organism>
<name>A0A4P2Q4Y5_SORCE</name>
<dbReference type="InterPro" id="IPR008972">
    <property type="entry name" value="Cupredoxin"/>
</dbReference>
<dbReference type="SUPFAM" id="SSF49503">
    <property type="entry name" value="Cupredoxins"/>
    <property type="match status" value="4"/>
</dbReference>
<evidence type="ECO:0000313" key="3">
    <source>
        <dbReference type="EMBL" id="AUX24445.1"/>
    </source>
</evidence>
<dbReference type="EMBL" id="CP012670">
    <property type="protein sequence ID" value="AUX24445.1"/>
    <property type="molecule type" value="Genomic_DNA"/>
</dbReference>
<proteinExistence type="predicted"/>
<dbReference type="InterPro" id="IPR002355">
    <property type="entry name" value="Cu_oxidase_Cu_BS"/>
</dbReference>
<dbReference type="Proteomes" id="UP000295781">
    <property type="component" value="Chromosome"/>
</dbReference>
<protein>
    <submittedName>
        <fullName evidence="3">Multicopper oxidase</fullName>
    </submittedName>
</protein>
<gene>
    <name evidence="3" type="primary">yacK</name>
    <name evidence="3" type="ORF">SOCEGT47_049830</name>
</gene>
<reference evidence="3 4" key="1">
    <citation type="submission" date="2015-09" db="EMBL/GenBank/DDBJ databases">
        <title>Sorangium comparison.</title>
        <authorList>
            <person name="Zaburannyi N."/>
            <person name="Bunk B."/>
            <person name="Overmann J."/>
            <person name="Mueller R."/>
        </authorList>
    </citation>
    <scope>NUCLEOTIDE SEQUENCE [LARGE SCALE GENOMIC DNA]</scope>
    <source>
        <strain evidence="3 4">So ceGT47</strain>
    </source>
</reference>
<accession>A0A4P2Q4Y5</accession>
<feature type="region of interest" description="Disordered" evidence="2">
    <location>
        <begin position="1124"/>
        <end position="1147"/>
    </location>
</feature>